<organism evidence="1 2">
    <name type="scientific">Actinomadura rubrisoli</name>
    <dbReference type="NCBI Taxonomy" id="2530368"/>
    <lineage>
        <taxon>Bacteria</taxon>
        <taxon>Bacillati</taxon>
        <taxon>Actinomycetota</taxon>
        <taxon>Actinomycetes</taxon>
        <taxon>Streptosporangiales</taxon>
        <taxon>Thermomonosporaceae</taxon>
        <taxon>Actinomadura</taxon>
    </lineage>
</organism>
<dbReference type="OrthoDB" id="3295921at2"/>
<protein>
    <submittedName>
        <fullName evidence="1">Uncharacterized protein</fullName>
    </submittedName>
</protein>
<reference evidence="1 2" key="1">
    <citation type="submission" date="2019-03" db="EMBL/GenBank/DDBJ databases">
        <title>Draft genome sequences of novel Actinobacteria.</title>
        <authorList>
            <person name="Sahin N."/>
            <person name="Ay H."/>
            <person name="Saygin H."/>
        </authorList>
    </citation>
    <scope>NUCLEOTIDE SEQUENCE [LARGE SCALE GENOMIC DNA]</scope>
    <source>
        <strain evidence="1 2">H3C3</strain>
    </source>
</reference>
<dbReference type="RefSeq" id="WP_131889034.1">
    <property type="nucleotide sequence ID" value="NZ_SMKU01000004.1"/>
</dbReference>
<comment type="caution">
    <text evidence="1">The sequence shown here is derived from an EMBL/GenBank/DDBJ whole genome shotgun (WGS) entry which is preliminary data.</text>
</comment>
<dbReference type="AlphaFoldDB" id="A0A4R5CD85"/>
<dbReference type="Proteomes" id="UP000294513">
    <property type="component" value="Unassembled WGS sequence"/>
</dbReference>
<sequence>MTIRFAAQAVGVDEDSELECLTAGVAEGEDGSGMSLLFMCGLFEPDEQDIALRQDTHCVVAADQGTAYGVVDEVVLRDKVLRVKFSADGLEALGLDDREIEAFLNVEDDAIDQLRDGLRRVMAYGRPDAYPAVIEL</sequence>
<keyword evidence="2" id="KW-1185">Reference proteome</keyword>
<proteinExistence type="predicted"/>
<dbReference type="EMBL" id="SMKU01000004">
    <property type="protein sequence ID" value="TDD96816.1"/>
    <property type="molecule type" value="Genomic_DNA"/>
</dbReference>
<evidence type="ECO:0000313" key="2">
    <source>
        <dbReference type="Proteomes" id="UP000294513"/>
    </source>
</evidence>
<dbReference type="Pfam" id="PF15588">
    <property type="entry name" value="Imm10"/>
    <property type="match status" value="1"/>
</dbReference>
<evidence type="ECO:0000313" key="1">
    <source>
        <dbReference type="EMBL" id="TDD96816.1"/>
    </source>
</evidence>
<dbReference type="InterPro" id="IPR028962">
    <property type="entry name" value="Imm10"/>
</dbReference>
<gene>
    <name evidence="1" type="ORF">E1298_02220</name>
</gene>
<accession>A0A4R5CD85</accession>
<name>A0A4R5CD85_9ACTN</name>